<dbReference type="EMBL" id="AMRJ01000022">
    <property type="protein sequence ID" value="EKF73583.1"/>
    <property type="molecule type" value="Genomic_DNA"/>
</dbReference>
<reference evidence="3 4" key="1">
    <citation type="journal article" date="2012" name="J. Bacteriol.">
        <title>Genome Sequence of the Alkane-Degrading Bacterium Alcanivorax hongdengensis Type Strain A-11-3.</title>
        <authorList>
            <person name="Lai Q."/>
            <person name="Shao Z."/>
        </authorList>
    </citation>
    <scope>NUCLEOTIDE SEQUENCE [LARGE SCALE GENOMIC DNA]</scope>
    <source>
        <strain evidence="3 4">A-11-3</strain>
    </source>
</reference>
<evidence type="ECO:0000313" key="3">
    <source>
        <dbReference type="EMBL" id="EKF73583.1"/>
    </source>
</evidence>
<dbReference type="eggNOG" id="COG3848">
    <property type="taxonomic scope" value="Bacteria"/>
</dbReference>
<dbReference type="GO" id="GO:0016772">
    <property type="term" value="F:transferase activity, transferring phosphorus-containing groups"/>
    <property type="evidence" value="ECO:0007669"/>
    <property type="project" value="InterPro"/>
</dbReference>
<feature type="region of interest" description="Disordered" evidence="1">
    <location>
        <begin position="413"/>
        <end position="445"/>
    </location>
</feature>
<comment type="caution">
    <text evidence="3">The sequence shown here is derived from an EMBL/GenBank/DDBJ whole genome shotgun (WGS) entry which is preliminary data.</text>
</comment>
<keyword evidence="4" id="KW-1185">Reference proteome</keyword>
<organism evidence="3 4">
    <name type="scientific">Alcanivorax hongdengensis A-11-3</name>
    <dbReference type="NCBI Taxonomy" id="1177179"/>
    <lineage>
        <taxon>Bacteria</taxon>
        <taxon>Pseudomonadati</taxon>
        <taxon>Pseudomonadota</taxon>
        <taxon>Gammaproteobacteria</taxon>
        <taxon>Oceanospirillales</taxon>
        <taxon>Alcanivoracaceae</taxon>
        <taxon>Alcanivorax</taxon>
    </lineage>
</organism>
<dbReference type="PANTHER" id="PTHR43615:SF1">
    <property type="entry name" value="PPDK_N DOMAIN-CONTAINING PROTEIN"/>
    <property type="match status" value="1"/>
</dbReference>
<dbReference type="InterPro" id="IPR008279">
    <property type="entry name" value="PEP-util_enz_mobile_dom"/>
</dbReference>
<dbReference type="eggNOG" id="COG0574">
    <property type="taxonomic scope" value="Bacteria"/>
</dbReference>
<dbReference type="OrthoDB" id="9765468at2"/>
<feature type="domain" description="PEP-utilising enzyme mobile" evidence="2">
    <location>
        <begin position="583"/>
        <end position="653"/>
    </location>
</feature>
<dbReference type="Proteomes" id="UP000010164">
    <property type="component" value="Unassembled WGS sequence"/>
</dbReference>
<evidence type="ECO:0000256" key="1">
    <source>
        <dbReference type="SAM" id="MobiDB-lite"/>
    </source>
</evidence>
<dbReference type="SUPFAM" id="SSF56059">
    <property type="entry name" value="Glutathione synthetase ATP-binding domain-like"/>
    <property type="match status" value="1"/>
</dbReference>
<dbReference type="SUPFAM" id="SSF52009">
    <property type="entry name" value="Phosphohistidine domain"/>
    <property type="match status" value="1"/>
</dbReference>
<gene>
    <name evidence="3" type="ORF">A11A3_12685</name>
</gene>
<dbReference type="PATRIC" id="fig|1177179.3.peg.2523"/>
<dbReference type="InterPro" id="IPR036637">
    <property type="entry name" value="Phosphohistidine_dom_sf"/>
</dbReference>
<dbReference type="Gene3D" id="3.30.470.20">
    <property type="entry name" value="ATP-grasp fold, B domain"/>
    <property type="match status" value="1"/>
</dbReference>
<dbReference type="AlphaFoldDB" id="L0W9Z5"/>
<accession>L0W9Z5</accession>
<dbReference type="InterPro" id="IPR051549">
    <property type="entry name" value="PEP_Utilizing_Enz"/>
</dbReference>
<sequence>MSIEVLTADAGGSENLQRWAALGLPVPPSWKLYRDSTLCQPPEVLAEQLGSLPGLFPGQRYWVLQQGPMNPDSRRESLLNLDSDEALAAAVQSIFARDNSPDELVIQAIPRQQAAGVLFTRHPLRQDLAHVVVEGVVDGQAERQRLIFDEHGRLVHRTDEQQGLDTLVGEQRLMALYHQLRQHFDRPQAGEWVFDGEQLWLLQTLPVGSLPMPREAWSRRAGGVIFPDVVSPLWYTLAGRWLKTAFWQPLVSQQHWRDLEKIEPYRRQHSHIYTNCAFFRALQADHPAAVQHLPPAWQPLGRDEGVASAPSRVKLAWCELVLGRLARAIRGWNIRHHGRDGLWQALMQLDRLGEQLALREGTLRYLLVPDLARNLNRPLPLDSLLSQTELDAVRAVAAGQGARLGDARLRPGADPVHAPLSEGPAQAEGLQGWQGERPISGGEPLPETLAKPVDLAGQARSLRYALGNRFRQVLRAMAAIVVEEGLLNHLDDIYFLYFDELWQLWMERQIPASAGAEKLAERKVRYLEDGHKGAPDWMMDQIGYGFGGGYRLSPVLRGRPLVPGRVTGPVRRLCSAWGLNRIRPGDIVVVDQVEPSWLPWLVQAGALVIAEADPLNSAASLACACGIPAIWGASDVMHSVRDDLLATLDAEQGVLDVDEAEMVDSEPVGD</sequence>
<dbReference type="RefSeq" id="WP_008929709.1">
    <property type="nucleotide sequence ID" value="NZ_AMRJ01000022.1"/>
</dbReference>
<dbReference type="Pfam" id="PF00391">
    <property type="entry name" value="PEP-utilizers"/>
    <property type="match status" value="1"/>
</dbReference>
<evidence type="ECO:0000313" key="4">
    <source>
        <dbReference type="Proteomes" id="UP000010164"/>
    </source>
</evidence>
<name>L0W9Z5_9GAMM</name>
<evidence type="ECO:0000259" key="2">
    <source>
        <dbReference type="Pfam" id="PF00391"/>
    </source>
</evidence>
<dbReference type="STRING" id="1177179.A11A3_12685"/>
<dbReference type="PANTHER" id="PTHR43615">
    <property type="entry name" value="PHOSPHOENOLPYRUVATE SYNTHASE-RELATED"/>
    <property type="match status" value="1"/>
</dbReference>
<dbReference type="Gene3D" id="3.50.30.10">
    <property type="entry name" value="Phosphohistidine domain"/>
    <property type="match status" value="1"/>
</dbReference>
<protein>
    <recommendedName>
        <fullName evidence="2">PEP-utilising enzyme mobile domain-containing protein</fullName>
    </recommendedName>
</protein>
<proteinExistence type="predicted"/>